<dbReference type="Proteomes" id="UP000541352">
    <property type="component" value="Unassembled WGS sequence"/>
</dbReference>
<keyword evidence="2" id="KW-1185">Reference proteome</keyword>
<dbReference type="EMBL" id="JACIBY010000014">
    <property type="protein sequence ID" value="MBB3841133.1"/>
    <property type="molecule type" value="Genomic_DNA"/>
</dbReference>
<accession>A0A7W5ZQA4</accession>
<organism evidence="1 2">
    <name type="scientific">Runella defluvii</name>
    <dbReference type="NCBI Taxonomy" id="370973"/>
    <lineage>
        <taxon>Bacteria</taxon>
        <taxon>Pseudomonadati</taxon>
        <taxon>Bacteroidota</taxon>
        <taxon>Cytophagia</taxon>
        <taxon>Cytophagales</taxon>
        <taxon>Spirosomataceae</taxon>
        <taxon>Runella</taxon>
    </lineage>
</organism>
<sequence>MKTVGLLNIPNWFKPAMYGNFDQASDSSYTGKLIGLCQLPASLSWEEIKAKGVTHLYNRPGANVSEIYETFKYYNPVTSAQAAYNAGKGIVQNGQFNAQSIFTEELSEDGTLDFNNYWNLAPHWYKGMTDQMGNGGVKNRIYGSYTGGQHDVSIQQFHTDFGGTINPLFYAFRDGLDDQSNARKLYNLNNGELNTFPFFNNVDGIVMSDIIGLLTNTYSGWLSGDNAAAFCYSKFYEIQKKFAAGIRNTIIFTWTGSESANAHIESPQAGSGWRVMRDDVQNGAYWRAIAHHNNNPMIALWNAVLGVFLTDGIVYWDSRRESFVKTPQNLEAPGYFPQYWVSSSAPEPARQNPPKMSSFPWWQQDYSIIANQWFAHCKTVLDAGGEYRYFGYTSSVNGVVNVNTDKTNDTRLFTESAKPYGQNTVLHLANGKKGICFGAYIGNSFFAVYFNPWLPANQSETISVNVNGVSRNIGTIKGKTVAVYRS</sequence>
<proteinExistence type="predicted"/>
<dbReference type="AlphaFoldDB" id="A0A7W5ZQA4"/>
<evidence type="ECO:0000313" key="1">
    <source>
        <dbReference type="EMBL" id="MBB3841133.1"/>
    </source>
</evidence>
<comment type="caution">
    <text evidence="1">The sequence shown here is derived from an EMBL/GenBank/DDBJ whole genome shotgun (WGS) entry which is preliminary data.</text>
</comment>
<protein>
    <submittedName>
        <fullName evidence="1">Uncharacterized protein</fullName>
    </submittedName>
</protein>
<gene>
    <name evidence="1" type="ORF">FHS57_005154</name>
</gene>
<evidence type="ECO:0000313" key="2">
    <source>
        <dbReference type="Proteomes" id="UP000541352"/>
    </source>
</evidence>
<reference evidence="1 2" key="1">
    <citation type="submission" date="2020-08" db="EMBL/GenBank/DDBJ databases">
        <title>Genomic Encyclopedia of Type Strains, Phase IV (KMG-IV): sequencing the most valuable type-strain genomes for metagenomic binning, comparative biology and taxonomic classification.</title>
        <authorList>
            <person name="Goeker M."/>
        </authorList>
    </citation>
    <scope>NUCLEOTIDE SEQUENCE [LARGE SCALE GENOMIC DNA]</scope>
    <source>
        <strain evidence="1 2">DSM 17976</strain>
    </source>
</reference>
<name>A0A7W5ZQA4_9BACT</name>
<dbReference type="RefSeq" id="WP_183978607.1">
    <property type="nucleotide sequence ID" value="NZ_JACIBY010000014.1"/>
</dbReference>